<evidence type="ECO:0008006" key="3">
    <source>
        <dbReference type="Google" id="ProtNLM"/>
    </source>
</evidence>
<reference evidence="1 2" key="1">
    <citation type="journal article" date="2015" name="Nature">
        <title>rRNA introns, odd ribosomes, and small enigmatic genomes across a large radiation of phyla.</title>
        <authorList>
            <person name="Brown C.T."/>
            <person name="Hug L.A."/>
            <person name="Thomas B.C."/>
            <person name="Sharon I."/>
            <person name="Castelle C.J."/>
            <person name="Singh A."/>
            <person name="Wilkins M.J."/>
            <person name="Williams K.H."/>
            <person name="Banfield J.F."/>
        </authorList>
    </citation>
    <scope>NUCLEOTIDE SEQUENCE [LARGE SCALE GENOMIC DNA]</scope>
</reference>
<organism evidence="1 2">
    <name type="scientific">Candidatus Giovannonibacteria bacterium GW2011_GWA2_53_7</name>
    <dbReference type="NCBI Taxonomy" id="1618650"/>
    <lineage>
        <taxon>Bacteria</taxon>
        <taxon>Candidatus Giovannoniibacteriota</taxon>
    </lineage>
</organism>
<proteinExistence type="predicted"/>
<dbReference type="Proteomes" id="UP000034290">
    <property type="component" value="Unassembled WGS sequence"/>
</dbReference>
<dbReference type="SUPFAM" id="SSF89447">
    <property type="entry name" value="AbrB/MazE/MraZ-like"/>
    <property type="match status" value="1"/>
</dbReference>
<dbReference type="InterPro" id="IPR037914">
    <property type="entry name" value="SpoVT-AbrB_sf"/>
</dbReference>
<dbReference type="EMBL" id="LCRM01000024">
    <property type="protein sequence ID" value="KKW36524.1"/>
    <property type="molecule type" value="Genomic_DNA"/>
</dbReference>
<gene>
    <name evidence="1" type="ORF">UY81_C0024G0003</name>
</gene>
<name>A0A0G2AUG4_9BACT</name>
<protein>
    <recommendedName>
        <fullName evidence="3">SpoVT-AbrB domain-containing protein</fullName>
    </recommendedName>
</protein>
<dbReference type="AlphaFoldDB" id="A0A0G2AUG4"/>
<evidence type="ECO:0000313" key="1">
    <source>
        <dbReference type="EMBL" id="KKW36524.1"/>
    </source>
</evidence>
<accession>A0A0G2AUG4</accession>
<sequence length="63" mass="7463">MMRSMKKTYTRKLTKSSSHSLTINIPSEIVHEAGWKEHQKLEIIQDSKKQVLTIRDWKPKKGR</sequence>
<evidence type="ECO:0000313" key="2">
    <source>
        <dbReference type="Proteomes" id="UP000034290"/>
    </source>
</evidence>
<comment type="caution">
    <text evidence="1">The sequence shown here is derived from an EMBL/GenBank/DDBJ whole genome shotgun (WGS) entry which is preliminary data.</text>
</comment>